<dbReference type="EMBL" id="CABFNS010000820">
    <property type="protein sequence ID" value="VUC30460.1"/>
    <property type="molecule type" value="Genomic_DNA"/>
</dbReference>
<dbReference type="Gene3D" id="3.50.50.60">
    <property type="entry name" value="FAD/NAD(P)-binding domain"/>
    <property type="match status" value="3"/>
</dbReference>
<evidence type="ECO:0000313" key="9">
    <source>
        <dbReference type="Proteomes" id="UP000766486"/>
    </source>
</evidence>
<comment type="similarity">
    <text evidence="2">Belongs to the FAD-binding monooxygenase family.</text>
</comment>
<reference evidence="8 9" key="1">
    <citation type="submission" date="2019-06" db="EMBL/GenBank/DDBJ databases">
        <authorList>
            <person name="Broberg M."/>
        </authorList>
    </citation>
    <scope>NUCLEOTIDE SEQUENCE [LARGE SCALE GENOMIC DNA]</scope>
</reference>
<evidence type="ECO:0000256" key="4">
    <source>
        <dbReference type="ARBA" id="ARBA00022827"/>
    </source>
</evidence>
<keyword evidence="6" id="KW-0560">Oxidoreductase</keyword>
<dbReference type="SUPFAM" id="SSF51905">
    <property type="entry name" value="FAD/NAD(P)-binding domain"/>
    <property type="match status" value="3"/>
</dbReference>
<protein>
    <recommendedName>
        <fullName evidence="10">FAD/NAD(P)-binding domain-containing protein</fullName>
    </recommendedName>
</protein>
<proteinExistence type="inferred from homology"/>
<dbReference type="PANTHER" id="PTHR43098">
    <property type="entry name" value="L-ORNITHINE N(5)-MONOOXYGENASE-RELATED"/>
    <property type="match status" value="1"/>
</dbReference>
<dbReference type="Pfam" id="PF00743">
    <property type="entry name" value="FMO-like"/>
    <property type="match status" value="1"/>
</dbReference>
<evidence type="ECO:0000256" key="5">
    <source>
        <dbReference type="ARBA" id="ARBA00022857"/>
    </source>
</evidence>
<keyword evidence="4" id="KW-0274">FAD</keyword>
<keyword evidence="5" id="KW-0521">NADP</keyword>
<evidence type="ECO:0000256" key="3">
    <source>
        <dbReference type="ARBA" id="ARBA00022630"/>
    </source>
</evidence>
<organism evidence="8 9">
    <name type="scientific">Bionectria ochroleuca</name>
    <name type="common">Gliocladium roseum</name>
    <dbReference type="NCBI Taxonomy" id="29856"/>
    <lineage>
        <taxon>Eukaryota</taxon>
        <taxon>Fungi</taxon>
        <taxon>Dikarya</taxon>
        <taxon>Ascomycota</taxon>
        <taxon>Pezizomycotina</taxon>
        <taxon>Sordariomycetes</taxon>
        <taxon>Hypocreomycetidae</taxon>
        <taxon>Hypocreales</taxon>
        <taxon>Bionectriaceae</taxon>
        <taxon>Clonostachys</taxon>
    </lineage>
</organism>
<evidence type="ECO:0008006" key="10">
    <source>
        <dbReference type="Google" id="ProtNLM"/>
    </source>
</evidence>
<keyword evidence="3" id="KW-0285">Flavoprotein</keyword>
<dbReference type="InterPro" id="IPR050775">
    <property type="entry name" value="FAD-binding_Monooxygenases"/>
</dbReference>
<evidence type="ECO:0000256" key="1">
    <source>
        <dbReference type="ARBA" id="ARBA00001974"/>
    </source>
</evidence>
<comment type="cofactor">
    <cofactor evidence="1">
        <name>FAD</name>
        <dbReference type="ChEBI" id="CHEBI:57692"/>
    </cofactor>
</comment>
<accession>A0ABY6UHJ0</accession>
<dbReference type="InterPro" id="IPR036188">
    <property type="entry name" value="FAD/NAD-bd_sf"/>
</dbReference>
<evidence type="ECO:0000256" key="7">
    <source>
        <dbReference type="ARBA" id="ARBA00023033"/>
    </source>
</evidence>
<name>A0ABY6UHJ0_BIOOC</name>
<gene>
    <name evidence="8" type="ORF">CLO192961_LOCUS287441</name>
</gene>
<evidence type="ECO:0000256" key="6">
    <source>
        <dbReference type="ARBA" id="ARBA00023002"/>
    </source>
</evidence>
<evidence type="ECO:0000313" key="8">
    <source>
        <dbReference type="EMBL" id="VUC30460.1"/>
    </source>
</evidence>
<sequence>MSVSVAQKHAMVSTSGEHVLDALIVGAGFSGVYQLKHLRDEGYRVKLVDDASDYGGVWYWNRYPGARVDSTVPNYEFSDPDLWKEWSWKQRFPGSEEIRAYFAFVADKWDLRRDTEFNTYISKATWDDAASVWTIEAKDGRSYQAKFLLLNTGFAAKRHFPDWKGIEKFRGSWIHPSYWPKSDPDLRDKIAVIGTGATGVQLSQELSQVASEFVLFQRTPNLALPRKQINYTGDATAVTDDKYSAVFAGRYESFSGLDFDFLPRETFEDTPEQRRAIYEELWEEGDFHFWLATYHDMLFSEDANKEAYVFWKEKVRARIQDARARELLAPEKQPYGFGCKRIALEQGFFEIFNQPNVSLVDVNATPVVEVTERGIRTTEKEWEFDYIVCATGFDALTGGIMNIDIRGRSGGSITDKWKAGVKSYLGMAVGDFPNMFFTYGPQGPTTFCNGPTCAESQGSFIVAAMNFMKNQDLRQMDVDAAAEILWSENIQKIAARSLIPGTKSWYMGDNIPGKPRECLVYLGGVPNYYKALNECVDRDFEGFTFV</sequence>
<dbReference type="PANTHER" id="PTHR43098:SF3">
    <property type="entry name" value="L-ORNITHINE N(5)-MONOOXYGENASE-RELATED"/>
    <property type="match status" value="1"/>
</dbReference>
<dbReference type="Proteomes" id="UP000766486">
    <property type="component" value="Unassembled WGS sequence"/>
</dbReference>
<evidence type="ECO:0000256" key="2">
    <source>
        <dbReference type="ARBA" id="ARBA00010139"/>
    </source>
</evidence>
<keyword evidence="7" id="KW-0503">Monooxygenase</keyword>
<dbReference type="InterPro" id="IPR020946">
    <property type="entry name" value="Flavin_mOase-like"/>
</dbReference>
<keyword evidence="9" id="KW-1185">Reference proteome</keyword>
<comment type="caution">
    <text evidence="8">The sequence shown here is derived from an EMBL/GenBank/DDBJ whole genome shotgun (WGS) entry which is preliminary data.</text>
</comment>